<reference evidence="1 2" key="1">
    <citation type="submission" date="2018-08" db="EMBL/GenBank/DDBJ databases">
        <title>Aphanomyces genome sequencing and annotation.</title>
        <authorList>
            <person name="Minardi D."/>
            <person name="Oidtmann B."/>
            <person name="Van Der Giezen M."/>
            <person name="Studholme D.J."/>
        </authorList>
    </citation>
    <scope>NUCLEOTIDE SEQUENCE [LARGE SCALE GENOMIC DNA]</scope>
    <source>
        <strain evidence="1 2">Kv</strain>
    </source>
</reference>
<sequence length="297" mass="32163">ALLEIQCVELSSLDPTMAAVVAASSLPMVINDARAWEHLLTTTGEDVKTSALAMGNLIQLDVYAASYHCTSPRVERLYQVLQTHSPQLRVLSIDHGSHLEFSDEDDDAPKRAVEMQAIARGLFGPDSTLRLDRIKLMAPINERDLQHMIAVFDPQAPCAHVNRHRSMTLWGGEQSTIRGNTLAQLLQLIGGVECLELGGSSGEGVRTAEVGYLVRGCRSLRSLTVEATCAGWKRLTVAGKADSHLERLELPLGDRKSALIASGVERLLGHVGQSLVALSILSWRAAAEGQICVELDS</sequence>
<proteinExistence type="predicted"/>
<accession>A0A397BGS8</accession>
<gene>
    <name evidence="1" type="ORF">DYB36_013993</name>
</gene>
<feature type="non-terminal residue" evidence="1">
    <location>
        <position position="1"/>
    </location>
</feature>
<evidence type="ECO:0000313" key="1">
    <source>
        <dbReference type="EMBL" id="RHY20023.1"/>
    </source>
</evidence>
<dbReference type="AlphaFoldDB" id="A0A397BGS8"/>
<evidence type="ECO:0008006" key="3">
    <source>
        <dbReference type="Google" id="ProtNLM"/>
    </source>
</evidence>
<comment type="caution">
    <text evidence="1">The sequence shown here is derived from an EMBL/GenBank/DDBJ whole genome shotgun (WGS) entry which is preliminary data.</text>
</comment>
<dbReference type="Proteomes" id="UP000265427">
    <property type="component" value="Unassembled WGS sequence"/>
</dbReference>
<organism evidence="1 2">
    <name type="scientific">Aphanomyces astaci</name>
    <name type="common">Crayfish plague agent</name>
    <dbReference type="NCBI Taxonomy" id="112090"/>
    <lineage>
        <taxon>Eukaryota</taxon>
        <taxon>Sar</taxon>
        <taxon>Stramenopiles</taxon>
        <taxon>Oomycota</taxon>
        <taxon>Saprolegniomycetes</taxon>
        <taxon>Saprolegniales</taxon>
        <taxon>Verrucalvaceae</taxon>
        <taxon>Aphanomyces</taxon>
    </lineage>
</organism>
<evidence type="ECO:0000313" key="2">
    <source>
        <dbReference type="Proteomes" id="UP000265427"/>
    </source>
</evidence>
<name>A0A397BGS8_APHAT</name>
<dbReference type="EMBL" id="QUSZ01003027">
    <property type="protein sequence ID" value="RHY20023.1"/>
    <property type="molecule type" value="Genomic_DNA"/>
</dbReference>
<protein>
    <recommendedName>
        <fullName evidence="3">F-box domain-containing protein</fullName>
    </recommendedName>
</protein>